<organism evidence="1 2">
    <name type="scientific">Deinococcus oregonensis</name>
    <dbReference type="NCBI Taxonomy" id="1805970"/>
    <lineage>
        <taxon>Bacteria</taxon>
        <taxon>Thermotogati</taxon>
        <taxon>Deinococcota</taxon>
        <taxon>Deinococci</taxon>
        <taxon>Deinococcales</taxon>
        <taxon>Deinococcaceae</taxon>
        <taxon>Deinococcus</taxon>
    </lineage>
</organism>
<comment type="caution">
    <text evidence="1">The sequence shown here is derived from an EMBL/GenBank/DDBJ whole genome shotgun (WGS) entry which is preliminary data.</text>
</comment>
<dbReference type="EMBL" id="JBHLYR010000015">
    <property type="protein sequence ID" value="MFB9991460.1"/>
    <property type="molecule type" value="Genomic_DNA"/>
</dbReference>
<dbReference type="Pfam" id="PF15588">
    <property type="entry name" value="Imm10"/>
    <property type="match status" value="1"/>
</dbReference>
<accession>A0ABV6AXN3</accession>
<gene>
    <name evidence="1" type="ORF">ACFFLM_05685</name>
</gene>
<evidence type="ECO:0000313" key="2">
    <source>
        <dbReference type="Proteomes" id="UP001589733"/>
    </source>
</evidence>
<dbReference type="InterPro" id="IPR028962">
    <property type="entry name" value="Imm10"/>
</dbReference>
<dbReference type="Proteomes" id="UP001589733">
    <property type="component" value="Unassembled WGS sequence"/>
</dbReference>
<proteinExistence type="predicted"/>
<evidence type="ECO:0000313" key="1">
    <source>
        <dbReference type="EMBL" id="MFB9991460.1"/>
    </source>
</evidence>
<name>A0ABV6AXN3_9DEIO</name>
<sequence length="132" mass="15089">MTYSFIARGVAVGEFEEFETYLVALRDDPQDPQDEFQIQHSLFQDEQDEELGMDTYCIVLSGGTTHYGGITSCILRHHVLEIELNDQARAMLEIERIRVELQLDAARLAVLRDGLNHVLKDDRDEPAVLILE</sequence>
<reference evidence="1 2" key="1">
    <citation type="submission" date="2024-09" db="EMBL/GenBank/DDBJ databases">
        <authorList>
            <person name="Sun Q."/>
            <person name="Mori K."/>
        </authorList>
    </citation>
    <scope>NUCLEOTIDE SEQUENCE [LARGE SCALE GENOMIC DNA]</scope>
    <source>
        <strain evidence="1 2">JCM 13503</strain>
    </source>
</reference>
<keyword evidence="2" id="KW-1185">Reference proteome</keyword>
<dbReference type="RefSeq" id="WP_380006501.1">
    <property type="nucleotide sequence ID" value="NZ_JBHLYR010000015.1"/>
</dbReference>
<protein>
    <submittedName>
        <fullName evidence="1">Imm10 family immunity protein</fullName>
    </submittedName>
</protein>